<reference evidence="1" key="1">
    <citation type="journal article" date="2014" name="Front. Microbiol.">
        <title>High frequency of phylogenetically diverse reductive dehalogenase-homologous genes in deep subseafloor sedimentary metagenomes.</title>
        <authorList>
            <person name="Kawai M."/>
            <person name="Futagami T."/>
            <person name="Toyoda A."/>
            <person name="Takaki Y."/>
            <person name="Nishi S."/>
            <person name="Hori S."/>
            <person name="Arai W."/>
            <person name="Tsubouchi T."/>
            <person name="Morono Y."/>
            <person name="Uchiyama I."/>
            <person name="Ito T."/>
            <person name="Fujiyama A."/>
            <person name="Inagaki F."/>
            <person name="Takami H."/>
        </authorList>
    </citation>
    <scope>NUCLEOTIDE SEQUENCE</scope>
    <source>
        <strain evidence="1">Expedition CK06-06</strain>
    </source>
</reference>
<accession>X1CMK5</accession>
<organism evidence="1">
    <name type="scientific">marine sediment metagenome</name>
    <dbReference type="NCBI Taxonomy" id="412755"/>
    <lineage>
        <taxon>unclassified sequences</taxon>
        <taxon>metagenomes</taxon>
        <taxon>ecological metagenomes</taxon>
    </lineage>
</organism>
<protein>
    <submittedName>
        <fullName evidence="1">Uncharacterized protein</fullName>
    </submittedName>
</protein>
<comment type="caution">
    <text evidence="1">The sequence shown here is derived from an EMBL/GenBank/DDBJ whole genome shotgun (WGS) entry which is preliminary data.</text>
</comment>
<gene>
    <name evidence="1" type="ORF">S01H4_55801</name>
</gene>
<name>X1CMK5_9ZZZZ</name>
<feature type="non-terminal residue" evidence="1">
    <location>
        <position position="44"/>
    </location>
</feature>
<dbReference type="AlphaFoldDB" id="X1CMK5"/>
<proteinExistence type="predicted"/>
<sequence>MVEKNKTIVLPEQANGAVVPLDVERLVALVDAFDKFKSKVLKET</sequence>
<dbReference type="EMBL" id="BART01032252">
    <property type="protein sequence ID" value="GAH08977.1"/>
    <property type="molecule type" value="Genomic_DNA"/>
</dbReference>
<evidence type="ECO:0000313" key="1">
    <source>
        <dbReference type="EMBL" id="GAH08977.1"/>
    </source>
</evidence>